<accession>A0A4P6JHL0</accession>
<name>A0A4P6JHL0_KTERU</name>
<dbReference type="SUPFAM" id="SSF47413">
    <property type="entry name" value="lambda repressor-like DNA-binding domains"/>
    <property type="match status" value="1"/>
</dbReference>
<dbReference type="OrthoDB" id="9803760at2"/>
<proteinExistence type="predicted"/>
<dbReference type="SMART" id="SM00530">
    <property type="entry name" value="HTH_XRE"/>
    <property type="match status" value="1"/>
</dbReference>
<dbReference type="InterPro" id="IPR010982">
    <property type="entry name" value="Lambda_DNA-bd_dom_sf"/>
</dbReference>
<feature type="domain" description="HTH cro/C1-type" evidence="1">
    <location>
        <begin position="6"/>
        <end position="61"/>
    </location>
</feature>
<dbReference type="PROSITE" id="PS50943">
    <property type="entry name" value="HTH_CROC1"/>
    <property type="match status" value="1"/>
</dbReference>
<evidence type="ECO:0000313" key="2">
    <source>
        <dbReference type="EMBL" id="QBD74505.1"/>
    </source>
</evidence>
<keyword evidence="3" id="KW-1185">Reference proteome</keyword>
<dbReference type="Proteomes" id="UP000290365">
    <property type="component" value="Chromosome"/>
</dbReference>
<organism evidence="2 3">
    <name type="scientific">Ktedonosporobacter rubrisoli</name>
    <dbReference type="NCBI Taxonomy" id="2509675"/>
    <lineage>
        <taxon>Bacteria</taxon>
        <taxon>Bacillati</taxon>
        <taxon>Chloroflexota</taxon>
        <taxon>Ktedonobacteria</taxon>
        <taxon>Ktedonobacterales</taxon>
        <taxon>Ktedonosporobacteraceae</taxon>
        <taxon>Ktedonosporobacter</taxon>
    </lineage>
</organism>
<protein>
    <submittedName>
        <fullName evidence="2">XRE family transcriptional regulator</fullName>
    </submittedName>
</protein>
<evidence type="ECO:0000259" key="1">
    <source>
        <dbReference type="PROSITE" id="PS50943"/>
    </source>
</evidence>
<dbReference type="Gene3D" id="1.10.260.40">
    <property type="entry name" value="lambda repressor-like DNA-binding domains"/>
    <property type="match status" value="1"/>
</dbReference>
<gene>
    <name evidence="2" type="ORF">EPA93_00235</name>
</gene>
<dbReference type="InterPro" id="IPR001387">
    <property type="entry name" value="Cro/C1-type_HTH"/>
</dbReference>
<reference evidence="2 3" key="1">
    <citation type="submission" date="2019-01" db="EMBL/GenBank/DDBJ databases">
        <title>Ktedonosporobacter rubrisoli SCAWS-G2.</title>
        <authorList>
            <person name="Huang Y."/>
            <person name="Yan B."/>
        </authorList>
    </citation>
    <scope>NUCLEOTIDE SEQUENCE [LARGE SCALE GENOMIC DNA]</scope>
    <source>
        <strain evidence="2 3">SCAWS-G2</strain>
    </source>
</reference>
<dbReference type="Pfam" id="PF13443">
    <property type="entry name" value="HTH_26"/>
    <property type="match status" value="1"/>
</dbReference>
<sequence length="70" mass="8186">MTRLRVKELAEEKGFNMTSLSREAKLNFITVKRIFRDPYVEVKKTTLEQIAKALDVQIGELFEDVPDKEE</sequence>
<dbReference type="EMBL" id="CP035758">
    <property type="protein sequence ID" value="QBD74505.1"/>
    <property type="molecule type" value="Genomic_DNA"/>
</dbReference>
<dbReference type="RefSeq" id="WP_129885104.1">
    <property type="nucleotide sequence ID" value="NZ_CP035758.1"/>
</dbReference>
<dbReference type="KEGG" id="kbs:EPA93_00235"/>
<dbReference type="GO" id="GO:0003677">
    <property type="term" value="F:DNA binding"/>
    <property type="evidence" value="ECO:0007669"/>
    <property type="project" value="InterPro"/>
</dbReference>
<evidence type="ECO:0000313" key="3">
    <source>
        <dbReference type="Proteomes" id="UP000290365"/>
    </source>
</evidence>
<dbReference type="AlphaFoldDB" id="A0A4P6JHL0"/>